<dbReference type="Pfam" id="PF00782">
    <property type="entry name" value="DSPc"/>
    <property type="match status" value="1"/>
</dbReference>
<evidence type="ECO:0000313" key="7">
    <source>
        <dbReference type="RefSeq" id="XP_014675014.1"/>
    </source>
</evidence>
<dbReference type="PANTHER" id="PTHR10159:SF519">
    <property type="entry name" value="DUAL SPECIFICITY PROTEIN PHOSPHATASE MPK3"/>
    <property type="match status" value="1"/>
</dbReference>
<dbReference type="CDD" id="cd14498">
    <property type="entry name" value="DSP"/>
    <property type="match status" value="1"/>
</dbReference>
<dbReference type="Gene3D" id="3.90.190.10">
    <property type="entry name" value="Protein tyrosine phosphatase superfamily"/>
    <property type="match status" value="1"/>
</dbReference>
<keyword evidence="3" id="KW-0378">Hydrolase</keyword>
<dbReference type="GeneID" id="106815103"/>
<comment type="similarity">
    <text evidence="1">Belongs to the protein-tyrosine phosphatase family. Non-receptor class dual specificity subfamily.</text>
</comment>
<feature type="domain" description="Tyrosine-protein phosphatase" evidence="5">
    <location>
        <begin position="16"/>
        <end position="172"/>
    </location>
</feature>
<evidence type="ECO:0000256" key="3">
    <source>
        <dbReference type="ARBA" id="ARBA00022801"/>
    </source>
</evidence>
<protein>
    <recommendedName>
        <fullName evidence="2">protein-tyrosine-phosphatase</fullName>
        <ecNumber evidence="2">3.1.3.48</ecNumber>
    </recommendedName>
</protein>
<dbReference type="PANTHER" id="PTHR10159">
    <property type="entry name" value="DUAL SPECIFICITY PROTEIN PHOSPHATASE"/>
    <property type="match status" value="1"/>
</dbReference>
<dbReference type="SMART" id="SM00195">
    <property type="entry name" value="DSPc"/>
    <property type="match status" value="1"/>
</dbReference>
<accession>A0ABM1ES43</accession>
<evidence type="ECO:0000256" key="1">
    <source>
        <dbReference type="ARBA" id="ARBA00008601"/>
    </source>
</evidence>
<dbReference type="EC" id="3.1.3.48" evidence="2"/>
<organism evidence="6 7">
    <name type="scientific">Priapulus caudatus</name>
    <name type="common">Priapulid worm</name>
    <dbReference type="NCBI Taxonomy" id="37621"/>
    <lineage>
        <taxon>Eukaryota</taxon>
        <taxon>Metazoa</taxon>
        <taxon>Ecdysozoa</taxon>
        <taxon>Scalidophora</taxon>
        <taxon>Priapulida</taxon>
        <taxon>Priapulimorpha</taxon>
        <taxon>Priapulimorphida</taxon>
        <taxon>Priapulidae</taxon>
        <taxon>Priapulus</taxon>
    </lineage>
</organism>
<evidence type="ECO:0000256" key="2">
    <source>
        <dbReference type="ARBA" id="ARBA00013064"/>
    </source>
</evidence>
<evidence type="ECO:0000259" key="5">
    <source>
        <dbReference type="PROSITE" id="PS50054"/>
    </source>
</evidence>
<evidence type="ECO:0000256" key="4">
    <source>
        <dbReference type="ARBA" id="ARBA00022912"/>
    </source>
</evidence>
<dbReference type="SUPFAM" id="SSF52799">
    <property type="entry name" value="(Phosphotyrosine protein) phosphatases II"/>
    <property type="match status" value="1"/>
</dbReference>
<dbReference type="PROSITE" id="PS50054">
    <property type="entry name" value="TYR_PHOSPHATASE_DUAL"/>
    <property type="match status" value="1"/>
</dbReference>
<evidence type="ECO:0000313" key="6">
    <source>
        <dbReference type="Proteomes" id="UP000695022"/>
    </source>
</evidence>
<reference evidence="7" key="1">
    <citation type="submission" date="2025-08" db="UniProtKB">
        <authorList>
            <consortium name="RefSeq"/>
        </authorList>
    </citation>
    <scope>IDENTIFICATION</scope>
</reference>
<keyword evidence="4" id="KW-0904">Protein phosphatase</keyword>
<dbReference type="RefSeq" id="XP_014675014.1">
    <property type="nucleotide sequence ID" value="XM_014819528.1"/>
</dbReference>
<keyword evidence="6" id="KW-1185">Reference proteome</keyword>
<dbReference type="InterPro" id="IPR000340">
    <property type="entry name" value="Dual-sp_phosphatase_cat-dom"/>
</dbReference>
<name>A0ABM1ES43_PRICU</name>
<gene>
    <name evidence="7" type="primary">LOC106815103</name>
</gene>
<dbReference type="InterPro" id="IPR029021">
    <property type="entry name" value="Prot-tyrosine_phosphatase-like"/>
</dbReference>
<proteinExistence type="inferred from homology"/>
<sequence length="189" mass="21533">MRSKLLLKSAEFYKDDCCVQITDYIYLGNIRSASNEHLLCKLKIGSILDLSNADTWAPDAHSLRACSCTLQTAHPRCRLNIGFTDGDGGSMTQFFVKMSKFIDAACERKYGVIVCSHDAVSRAPCAVIQYLMSRQRMSLSQAYDRVMRRWPAVRIHDSLWRSLEDWEKKLYGGETATTTFRRSIADDWA</sequence>
<dbReference type="Proteomes" id="UP000695022">
    <property type="component" value="Unplaced"/>
</dbReference>
<dbReference type="InterPro" id="IPR020422">
    <property type="entry name" value="TYR_PHOSPHATASE_DUAL_dom"/>
</dbReference>